<reference evidence="3 4" key="1">
    <citation type="submission" date="2019-09" db="EMBL/GenBank/DDBJ databases">
        <title>Bird 10,000 Genomes (B10K) Project - Family phase.</title>
        <authorList>
            <person name="Zhang G."/>
        </authorList>
    </citation>
    <scope>NUCLEOTIDE SEQUENCE [LARGE SCALE GENOMIC DNA]</scope>
    <source>
        <strain evidence="3">B10K-LSUMZ-16893</strain>
    </source>
</reference>
<feature type="non-terminal residue" evidence="3">
    <location>
        <position position="1"/>
    </location>
</feature>
<dbReference type="AlphaFoldDB" id="A0A7K7UYX7"/>
<accession>A0A7K7UYX7</accession>
<evidence type="ECO:0000256" key="1">
    <source>
        <dbReference type="SAM" id="SignalP"/>
    </source>
</evidence>
<protein>
    <submittedName>
        <fullName evidence="3">ELAF protein</fullName>
    </submittedName>
</protein>
<dbReference type="InterPro" id="IPR036645">
    <property type="entry name" value="Elafin-like_sf"/>
</dbReference>
<proteinExistence type="predicted"/>
<feature type="non-terminal residue" evidence="3">
    <location>
        <position position="73"/>
    </location>
</feature>
<dbReference type="SMART" id="SM00217">
    <property type="entry name" value="WAP"/>
    <property type="match status" value="1"/>
</dbReference>
<evidence type="ECO:0000259" key="2">
    <source>
        <dbReference type="PROSITE" id="PS51390"/>
    </source>
</evidence>
<gene>
    <name evidence="3" type="primary">Elaf</name>
    <name evidence="3" type="ORF">EUDELE_R14858</name>
</gene>
<keyword evidence="1" id="KW-0732">Signal</keyword>
<dbReference type="SUPFAM" id="SSF57256">
    <property type="entry name" value="Elafin-like"/>
    <property type="match status" value="1"/>
</dbReference>
<dbReference type="Pfam" id="PF00095">
    <property type="entry name" value="WAP"/>
    <property type="match status" value="1"/>
</dbReference>
<feature type="chain" id="PRO_5029805441" evidence="1">
    <location>
        <begin position="25"/>
        <end position="73"/>
    </location>
</feature>
<dbReference type="InterPro" id="IPR008197">
    <property type="entry name" value="WAP_dom"/>
</dbReference>
<dbReference type="GO" id="GO:0030414">
    <property type="term" value="F:peptidase inhibitor activity"/>
    <property type="evidence" value="ECO:0007669"/>
    <property type="project" value="InterPro"/>
</dbReference>
<evidence type="ECO:0000313" key="3">
    <source>
        <dbReference type="EMBL" id="NXA34369.1"/>
    </source>
</evidence>
<dbReference type="GO" id="GO:0005576">
    <property type="term" value="C:extracellular region"/>
    <property type="evidence" value="ECO:0007669"/>
    <property type="project" value="InterPro"/>
</dbReference>
<dbReference type="Proteomes" id="UP000533954">
    <property type="component" value="Unassembled WGS sequence"/>
</dbReference>
<feature type="domain" description="WAP" evidence="2">
    <location>
        <begin position="20"/>
        <end position="68"/>
    </location>
</feature>
<dbReference type="OrthoDB" id="5104187at2759"/>
<comment type="caution">
    <text evidence="3">The sequence shown here is derived from an EMBL/GenBank/DDBJ whole genome shotgun (WGS) entry which is preliminary data.</text>
</comment>
<dbReference type="Gene3D" id="4.10.75.10">
    <property type="entry name" value="Elafin-like"/>
    <property type="match status" value="1"/>
</dbReference>
<dbReference type="PROSITE" id="PS51390">
    <property type="entry name" value="WAP"/>
    <property type="match status" value="1"/>
</dbReference>
<evidence type="ECO:0000313" key="4">
    <source>
        <dbReference type="Proteomes" id="UP000533954"/>
    </source>
</evidence>
<name>A0A7K7UYX7_EUDEL</name>
<dbReference type="EMBL" id="VZSX01000026">
    <property type="protein sequence ID" value="NXA34369.1"/>
    <property type="molecule type" value="Genomic_DNA"/>
</dbReference>
<sequence>MKPVAALILVGMLLLWTELPAGDAWSCPRVRTTCMLPRPPNQCLVDRHCPRFKKCCRTFCGRKCVSRRPAIPT</sequence>
<feature type="signal peptide" evidence="1">
    <location>
        <begin position="1"/>
        <end position="24"/>
    </location>
</feature>
<keyword evidence="4" id="KW-1185">Reference proteome</keyword>
<organism evidence="3 4">
    <name type="scientific">Eudromia elegans</name>
    <name type="common">Elegant crested-tinamou</name>
    <dbReference type="NCBI Taxonomy" id="8805"/>
    <lineage>
        <taxon>Eukaryota</taxon>
        <taxon>Metazoa</taxon>
        <taxon>Chordata</taxon>
        <taxon>Craniata</taxon>
        <taxon>Vertebrata</taxon>
        <taxon>Euteleostomi</taxon>
        <taxon>Archelosauria</taxon>
        <taxon>Archosauria</taxon>
        <taxon>Dinosauria</taxon>
        <taxon>Saurischia</taxon>
        <taxon>Theropoda</taxon>
        <taxon>Coelurosauria</taxon>
        <taxon>Aves</taxon>
        <taxon>Palaeognathae</taxon>
        <taxon>Tinamiformes</taxon>
        <taxon>Tinamidae</taxon>
        <taxon>Eudromia</taxon>
    </lineage>
</organism>